<gene>
    <name evidence="6" type="ORF">ERX46_14695</name>
</gene>
<dbReference type="GO" id="GO:0140664">
    <property type="term" value="F:ATP-dependent DNA damage sensor activity"/>
    <property type="evidence" value="ECO:0007669"/>
    <property type="project" value="InterPro"/>
</dbReference>
<sequence length="596" mass="68363">MTKENYSTAFYKKRIEELTIELKKYTKRSRIWVAVRLISFLSIGILAYFTYPYGGYSALGIVATVILFLIFVRKSAENKDRLNYVKALIRINENEIKGSHHDFSSFDDGEEYINPQHPFSYDMDIFGKGSFFQLFNRTVTKKGEKALVKRLLNGIETPLESAEATDELKDKKEWYQDYLAHGSTLNKEATEVSIADLAKEKYPVKSWMKIMKIVSPILAFVAFAAYYFDFIGGIHFAIAAIIIFIPIRQSLKTTNQLHQSLSKVGFRVAAMRNQLMRMEQENFSSKLMKDYHKELFQAENNGKQGLTELSKLVKQAEFRNNILVAIVLNFFFAWDFRLLISMEKWNNQYASHVERWEEIVYEMEALISGAIFRYNFEKNTTAPSLTDKKDGAIELIKLGHPIIPLQKLVSNDFTLSSIQQFAIVTGPNMAGKSTFLRSIGVNLMLARAGFHVFAEKFVFPDMHLYSSMRTSDDLKDETSYFHAELLRLRFIVDAIERGENVFIILDEILKGTNSKDKEEGSAKFLQKLNQLEARGIIATHDLSLTNLANVYTSVVNKYFDTEINGDDISFDYCIRNGVAKNMNASFLLRKMGLIDS</sequence>
<evidence type="ECO:0000259" key="5">
    <source>
        <dbReference type="SMART" id="SM00534"/>
    </source>
</evidence>
<evidence type="ECO:0000313" key="7">
    <source>
        <dbReference type="Proteomes" id="UP000293952"/>
    </source>
</evidence>
<proteinExistence type="predicted"/>
<dbReference type="EMBL" id="SETE01000006">
    <property type="protein sequence ID" value="RYM32518.1"/>
    <property type="molecule type" value="Genomic_DNA"/>
</dbReference>
<keyword evidence="1" id="KW-0547">Nucleotide-binding</keyword>
<evidence type="ECO:0000256" key="3">
    <source>
        <dbReference type="ARBA" id="ARBA00023125"/>
    </source>
</evidence>
<keyword evidence="4" id="KW-0812">Transmembrane</keyword>
<comment type="caution">
    <text evidence="6">The sequence shown here is derived from an EMBL/GenBank/DDBJ whole genome shotgun (WGS) entry which is preliminary data.</text>
</comment>
<feature type="transmembrane region" description="Helical" evidence="4">
    <location>
        <begin position="55"/>
        <end position="72"/>
    </location>
</feature>
<keyword evidence="3" id="KW-0238">DNA-binding</keyword>
<keyword evidence="4" id="KW-0472">Membrane</keyword>
<dbReference type="SUPFAM" id="SSF52540">
    <property type="entry name" value="P-loop containing nucleoside triphosphate hydrolases"/>
    <property type="match status" value="1"/>
</dbReference>
<accession>A0A4Q4KI39</accession>
<dbReference type="GO" id="GO:0005829">
    <property type="term" value="C:cytosol"/>
    <property type="evidence" value="ECO:0007669"/>
    <property type="project" value="TreeGrafter"/>
</dbReference>
<keyword evidence="2" id="KW-0067">ATP-binding</keyword>
<feature type="transmembrane region" description="Helical" evidence="4">
    <location>
        <begin position="210"/>
        <end position="228"/>
    </location>
</feature>
<dbReference type="PANTHER" id="PTHR11361:SF99">
    <property type="entry name" value="DNA MISMATCH REPAIR PROTEIN"/>
    <property type="match status" value="1"/>
</dbReference>
<evidence type="ECO:0000256" key="1">
    <source>
        <dbReference type="ARBA" id="ARBA00022741"/>
    </source>
</evidence>
<dbReference type="GO" id="GO:0030983">
    <property type="term" value="F:mismatched DNA binding"/>
    <property type="evidence" value="ECO:0007669"/>
    <property type="project" value="InterPro"/>
</dbReference>
<keyword evidence="7" id="KW-1185">Reference proteome</keyword>
<dbReference type="GO" id="GO:0005524">
    <property type="term" value="F:ATP binding"/>
    <property type="evidence" value="ECO:0007669"/>
    <property type="project" value="UniProtKB-KW"/>
</dbReference>
<name>A0A4Q4KI39_9FLAO</name>
<dbReference type="Pfam" id="PF00488">
    <property type="entry name" value="MutS_V"/>
    <property type="match status" value="1"/>
</dbReference>
<feature type="transmembrane region" description="Helical" evidence="4">
    <location>
        <begin position="31"/>
        <end position="49"/>
    </location>
</feature>
<dbReference type="AlphaFoldDB" id="A0A4Q4KI39"/>
<dbReference type="OrthoDB" id="9802448at2"/>
<evidence type="ECO:0000256" key="2">
    <source>
        <dbReference type="ARBA" id="ARBA00022840"/>
    </source>
</evidence>
<feature type="domain" description="DNA mismatch repair proteins mutS family" evidence="5">
    <location>
        <begin position="419"/>
        <end position="592"/>
    </location>
</feature>
<protein>
    <recommendedName>
        <fullName evidence="5">DNA mismatch repair proteins mutS family domain-containing protein</fullName>
    </recommendedName>
</protein>
<dbReference type="Proteomes" id="UP000293952">
    <property type="component" value="Unassembled WGS sequence"/>
</dbReference>
<dbReference type="Gene3D" id="3.40.50.300">
    <property type="entry name" value="P-loop containing nucleotide triphosphate hydrolases"/>
    <property type="match status" value="1"/>
</dbReference>
<evidence type="ECO:0000313" key="6">
    <source>
        <dbReference type="EMBL" id="RYM32518.1"/>
    </source>
</evidence>
<keyword evidence="4" id="KW-1133">Transmembrane helix</keyword>
<dbReference type="InterPro" id="IPR000432">
    <property type="entry name" value="DNA_mismatch_repair_MutS_C"/>
</dbReference>
<organism evidence="6 7">
    <name type="scientific">Brumimicrobium glaciale</name>
    <dbReference type="NCBI Taxonomy" id="200475"/>
    <lineage>
        <taxon>Bacteria</taxon>
        <taxon>Pseudomonadati</taxon>
        <taxon>Bacteroidota</taxon>
        <taxon>Flavobacteriia</taxon>
        <taxon>Flavobacteriales</taxon>
        <taxon>Crocinitomicaceae</taxon>
        <taxon>Brumimicrobium</taxon>
    </lineage>
</organism>
<dbReference type="InterPro" id="IPR045076">
    <property type="entry name" value="MutS"/>
</dbReference>
<evidence type="ECO:0000256" key="4">
    <source>
        <dbReference type="SAM" id="Phobius"/>
    </source>
</evidence>
<reference evidence="6 7" key="1">
    <citation type="submission" date="2019-02" db="EMBL/GenBank/DDBJ databases">
        <title>Genome sequence of the sea-ice species Brumimicrobium glaciale.</title>
        <authorList>
            <person name="Bowman J.P."/>
        </authorList>
    </citation>
    <scope>NUCLEOTIDE SEQUENCE [LARGE SCALE GENOMIC DNA]</scope>
    <source>
        <strain evidence="6 7">IC156</strain>
    </source>
</reference>
<dbReference type="SMART" id="SM00534">
    <property type="entry name" value="MUTSac"/>
    <property type="match status" value="1"/>
</dbReference>
<dbReference type="GO" id="GO:0006298">
    <property type="term" value="P:mismatch repair"/>
    <property type="evidence" value="ECO:0007669"/>
    <property type="project" value="InterPro"/>
</dbReference>
<dbReference type="PANTHER" id="PTHR11361">
    <property type="entry name" value="DNA MISMATCH REPAIR PROTEIN MUTS FAMILY MEMBER"/>
    <property type="match status" value="1"/>
</dbReference>
<dbReference type="InterPro" id="IPR027417">
    <property type="entry name" value="P-loop_NTPase"/>
</dbReference>
<dbReference type="RefSeq" id="WP_130094619.1">
    <property type="nucleotide sequence ID" value="NZ_SETE01000006.1"/>
</dbReference>